<dbReference type="GO" id="GO:0032259">
    <property type="term" value="P:methylation"/>
    <property type="evidence" value="ECO:0007669"/>
    <property type="project" value="UniProtKB-KW"/>
</dbReference>
<dbReference type="GO" id="GO:0008168">
    <property type="term" value="F:methyltransferase activity"/>
    <property type="evidence" value="ECO:0007669"/>
    <property type="project" value="UniProtKB-KW"/>
</dbReference>
<name>A0ABP5XLX2_9ACTN</name>
<protein>
    <submittedName>
        <fullName evidence="1">SAM-dependent methyltransferase</fullName>
    </submittedName>
</protein>
<dbReference type="PIRSF" id="PIRSF017393">
    <property type="entry name" value="MTase_SAV2177"/>
    <property type="match status" value="1"/>
</dbReference>
<proteinExistence type="predicted"/>
<dbReference type="SUPFAM" id="SSF53335">
    <property type="entry name" value="S-adenosyl-L-methionine-dependent methyltransferases"/>
    <property type="match status" value="1"/>
</dbReference>
<sequence length="271" mass="29887">MPDNGWPADRIDTEHAHSARIYDYILGGKDYYPADQEAGDAMAREWPALPVHMRANRDFMNRAVRYLAEEAGIRQFLDIGTGIPTSPNLHEIAQRAAPASRVVYVDNDPIVLTLSQGLLASGPEGRTAYIEADFRDPEAILGAPEFGETLDLSRPVGLTVIAIVHFVLDEDDAVGIVRRLLDPLPSGSYLAMSIGTAEFAPEEVGRVAREYAARGMPMRLRTYPEAEEFFEGLELVEPGIVQVHKWRPDGTGEQGIRDEDIAMYGAVARKP</sequence>
<reference evidence="2" key="1">
    <citation type="journal article" date="2019" name="Int. J. Syst. Evol. Microbiol.">
        <title>The Global Catalogue of Microorganisms (GCM) 10K type strain sequencing project: providing services to taxonomists for standard genome sequencing and annotation.</title>
        <authorList>
            <consortium name="The Broad Institute Genomics Platform"/>
            <consortium name="The Broad Institute Genome Sequencing Center for Infectious Disease"/>
            <person name="Wu L."/>
            <person name="Ma J."/>
        </authorList>
    </citation>
    <scope>NUCLEOTIDE SEQUENCE [LARGE SCALE GENOMIC DNA]</scope>
    <source>
        <strain evidence="2">JCM 6922</strain>
    </source>
</reference>
<dbReference type="InterPro" id="IPR006764">
    <property type="entry name" value="SAM_dep_MeTrfase_SAV2177_type"/>
</dbReference>
<dbReference type="RefSeq" id="WP_344609355.1">
    <property type="nucleotide sequence ID" value="NZ_BAAATK010000073.1"/>
</dbReference>
<dbReference type="InterPro" id="IPR029063">
    <property type="entry name" value="SAM-dependent_MTases_sf"/>
</dbReference>
<dbReference type="Gene3D" id="3.40.50.150">
    <property type="entry name" value="Vaccinia Virus protein VP39"/>
    <property type="match status" value="1"/>
</dbReference>
<keyword evidence="1" id="KW-0489">Methyltransferase</keyword>
<gene>
    <name evidence="1" type="ORF">GCM10010421_61030</name>
</gene>
<accession>A0ABP5XLX2</accession>
<evidence type="ECO:0000313" key="1">
    <source>
        <dbReference type="EMBL" id="GAA2459467.1"/>
    </source>
</evidence>
<keyword evidence="1" id="KW-0808">Transferase</keyword>
<comment type="caution">
    <text evidence="1">The sequence shown here is derived from an EMBL/GenBank/DDBJ whole genome shotgun (WGS) entry which is preliminary data.</text>
</comment>
<dbReference type="Proteomes" id="UP001500460">
    <property type="component" value="Unassembled WGS sequence"/>
</dbReference>
<dbReference type="EMBL" id="BAAATK010000073">
    <property type="protein sequence ID" value="GAA2459467.1"/>
    <property type="molecule type" value="Genomic_DNA"/>
</dbReference>
<keyword evidence="2" id="KW-1185">Reference proteome</keyword>
<dbReference type="Pfam" id="PF04672">
    <property type="entry name" value="Methyltransf_19"/>
    <property type="match status" value="1"/>
</dbReference>
<evidence type="ECO:0000313" key="2">
    <source>
        <dbReference type="Proteomes" id="UP001500460"/>
    </source>
</evidence>
<organism evidence="1 2">
    <name type="scientific">Streptomyces glaucus</name>
    <dbReference type="NCBI Taxonomy" id="284029"/>
    <lineage>
        <taxon>Bacteria</taxon>
        <taxon>Bacillati</taxon>
        <taxon>Actinomycetota</taxon>
        <taxon>Actinomycetes</taxon>
        <taxon>Kitasatosporales</taxon>
        <taxon>Streptomycetaceae</taxon>
        <taxon>Streptomyces</taxon>
    </lineage>
</organism>